<feature type="transmembrane region" description="Helical" evidence="4">
    <location>
        <begin position="21"/>
        <end position="43"/>
    </location>
</feature>
<proteinExistence type="predicted"/>
<dbReference type="PANTHER" id="PTHR32347">
    <property type="entry name" value="EFFLUX SYSTEM COMPONENT YKNX-RELATED"/>
    <property type="match status" value="1"/>
</dbReference>
<comment type="caution">
    <text evidence="5">The sequence shown here is derived from an EMBL/GenBank/DDBJ whole genome shotgun (WGS) entry which is preliminary data.</text>
</comment>
<accession>A0ABS8HKW3</accession>
<evidence type="ECO:0000256" key="4">
    <source>
        <dbReference type="SAM" id="Phobius"/>
    </source>
</evidence>
<reference evidence="5 6" key="1">
    <citation type="submission" date="2021-10" db="EMBL/GenBank/DDBJ databases">
        <title>Genome sequencing of Xanthomonas strains from NCPPB.</title>
        <authorList>
            <person name="Hussein R."/>
            <person name="Harrison J."/>
            <person name="Studholme D.J."/>
            <person name="Vicente J."/>
            <person name="Grant M."/>
        </authorList>
    </citation>
    <scope>NUCLEOTIDE SEQUENCE [LARGE SCALE GENOMIC DNA]</scope>
    <source>
        <strain evidence="5 6">NCPPB 101</strain>
    </source>
</reference>
<dbReference type="Gene3D" id="2.40.420.20">
    <property type="match status" value="1"/>
</dbReference>
<gene>
    <name evidence="5" type="ORF">LL965_20565</name>
</gene>
<keyword evidence="4" id="KW-0812">Transmembrane</keyword>
<dbReference type="SUPFAM" id="SSF111369">
    <property type="entry name" value="HlyD-like secretion proteins"/>
    <property type="match status" value="1"/>
</dbReference>
<feature type="coiled-coil region" evidence="3">
    <location>
        <begin position="128"/>
        <end position="164"/>
    </location>
</feature>
<sequence>MTVPQMDEQRVGGGARRRRQRIVVLSVIVAVLSAITVVVLVAGRKDAVVPRSNVLIGTVERGPMLLSVRGTGNLVPRHTRWLTAETDVRVERIVVFPGTRVKADTVILELHNGRVQDDYLAAEMQYQAAVLDHRVKQTELRVQSLQARAELGKVESELAAARAQEKIERMALDKDVIPRIQYQKTEIDLAQLISRQQVEKARVAEIDANAQASLQSDTLRVSQLKNTMDLRRREVDALRVRAGVEGVVQRVLVEEGQQVPEGTKVALVSRPEELEAELRIPETEARDLQPGQAALVDTRNGKMAGTLSRIDPEVVDGTVKVRIAFSDTLVPGARPDLSVDGTITLGRLADVLFVRTPVNAQRDSQARLFKVQGDIAQRVPVTIGHESSRFVEIKGGLKQGDRVILSDMSAYDDQSRLRLD</sequence>
<evidence type="ECO:0000256" key="3">
    <source>
        <dbReference type="SAM" id="Coils"/>
    </source>
</evidence>
<evidence type="ECO:0000256" key="2">
    <source>
        <dbReference type="ARBA" id="ARBA00023054"/>
    </source>
</evidence>
<dbReference type="Proteomes" id="UP001199206">
    <property type="component" value="Unassembled WGS sequence"/>
</dbReference>
<dbReference type="EMBL" id="JAJGQJ010000084">
    <property type="protein sequence ID" value="MCC4622329.1"/>
    <property type="molecule type" value="Genomic_DNA"/>
</dbReference>
<dbReference type="PANTHER" id="PTHR32347:SF23">
    <property type="entry name" value="BLL5650 PROTEIN"/>
    <property type="match status" value="1"/>
</dbReference>
<evidence type="ECO:0000256" key="1">
    <source>
        <dbReference type="ARBA" id="ARBA00004196"/>
    </source>
</evidence>
<dbReference type="InterPro" id="IPR050465">
    <property type="entry name" value="UPF0194_transport"/>
</dbReference>
<dbReference type="Gene3D" id="2.40.30.170">
    <property type="match status" value="1"/>
</dbReference>
<keyword evidence="4" id="KW-1133">Transmembrane helix</keyword>
<comment type="subcellular location">
    <subcellularLocation>
        <location evidence="1">Cell envelope</location>
    </subcellularLocation>
</comment>
<dbReference type="Gene3D" id="1.10.287.470">
    <property type="entry name" value="Helix hairpin bin"/>
    <property type="match status" value="1"/>
</dbReference>
<evidence type="ECO:0000313" key="6">
    <source>
        <dbReference type="Proteomes" id="UP001199206"/>
    </source>
</evidence>
<name>A0ABS8HKW3_9XANT</name>
<dbReference type="Gene3D" id="2.40.50.100">
    <property type="match status" value="1"/>
</dbReference>
<organism evidence="5 6">
    <name type="scientific">Xanthomonas cassavae CFBP 4642</name>
    <dbReference type="NCBI Taxonomy" id="1219375"/>
    <lineage>
        <taxon>Bacteria</taxon>
        <taxon>Pseudomonadati</taxon>
        <taxon>Pseudomonadota</taxon>
        <taxon>Gammaproteobacteria</taxon>
        <taxon>Lysobacterales</taxon>
        <taxon>Lysobacteraceae</taxon>
        <taxon>Xanthomonas</taxon>
    </lineage>
</organism>
<keyword evidence="6" id="KW-1185">Reference proteome</keyword>
<keyword evidence="2 3" id="KW-0175">Coiled coil</keyword>
<keyword evidence="4" id="KW-0472">Membrane</keyword>
<evidence type="ECO:0000313" key="5">
    <source>
        <dbReference type="EMBL" id="MCC4622329.1"/>
    </source>
</evidence>
<protein>
    <submittedName>
        <fullName evidence="5">HlyD family efflux transporter periplasmic adaptor subunit</fullName>
    </submittedName>
</protein>
<dbReference type="RefSeq" id="WP_029220008.1">
    <property type="nucleotide sequence ID" value="NZ_CAWQPJ010000171.1"/>
</dbReference>